<evidence type="ECO:0000256" key="4">
    <source>
        <dbReference type="ARBA" id="ARBA00040781"/>
    </source>
</evidence>
<comment type="similarity">
    <text evidence="2">Belongs to the short-chain dehydrogenases/reductases (SDR) family.</text>
</comment>
<keyword evidence="7" id="KW-1185">Reference proteome</keyword>
<evidence type="ECO:0000256" key="1">
    <source>
        <dbReference type="ARBA" id="ARBA00004191"/>
    </source>
</evidence>
<dbReference type="InterPro" id="IPR002347">
    <property type="entry name" value="SDR_fam"/>
</dbReference>
<accession>A0A1X2LA03</accession>
<comment type="caution">
    <text evidence="6">The sequence shown here is derived from an EMBL/GenBank/DDBJ whole genome shotgun (WGS) entry which is preliminary data.</text>
</comment>
<organism evidence="6 7">
    <name type="scientific">Mycolicibacterium vulneris</name>
    <dbReference type="NCBI Taxonomy" id="547163"/>
    <lineage>
        <taxon>Bacteria</taxon>
        <taxon>Bacillati</taxon>
        <taxon>Actinomycetota</taxon>
        <taxon>Actinomycetes</taxon>
        <taxon>Mycobacteriales</taxon>
        <taxon>Mycobacteriaceae</taxon>
        <taxon>Mycolicibacterium</taxon>
    </lineage>
</organism>
<evidence type="ECO:0000256" key="5">
    <source>
        <dbReference type="ARBA" id="ARBA00047400"/>
    </source>
</evidence>
<dbReference type="InterPro" id="IPR036291">
    <property type="entry name" value="NAD(P)-bd_dom_sf"/>
</dbReference>
<comment type="catalytic activity">
    <reaction evidence="5">
        <text>a (3R)-hydroxyacyl-[ACP] + NADP(+) = a 3-oxoacyl-[ACP] + NADPH + H(+)</text>
        <dbReference type="Rhea" id="RHEA:17397"/>
        <dbReference type="Rhea" id="RHEA-COMP:9916"/>
        <dbReference type="Rhea" id="RHEA-COMP:9945"/>
        <dbReference type="ChEBI" id="CHEBI:15378"/>
        <dbReference type="ChEBI" id="CHEBI:57783"/>
        <dbReference type="ChEBI" id="CHEBI:58349"/>
        <dbReference type="ChEBI" id="CHEBI:78776"/>
        <dbReference type="ChEBI" id="CHEBI:78827"/>
        <dbReference type="EC" id="1.1.1.100"/>
    </reaction>
    <physiologicalReaction direction="right-to-left" evidence="5">
        <dbReference type="Rhea" id="RHEA:17399"/>
    </physiologicalReaction>
</comment>
<dbReference type="GO" id="GO:0004316">
    <property type="term" value="F:3-oxoacyl-[acyl-carrier-protein] reductase (NADPH) activity"/>
    <property type="evidence" value="ECO:0007669"/>
    <property type="project" value="UniProtKB-EC"/>
</dbReference>
<dbReference type="SUPFAM" id="SSF51735">
    <property type="entry name" value="NAD(P)-binding Rossmann-fold domains"/>
    <property type="match status" value="1"/>
</dbReference>
<proteinExistence type="inferred from homology"/>
<dbReference type="OrthoDB" id="5242555at2"/>
<dbReference type="PANTHER" id="PTHR42879">
    <property type="entry name" value="3-OXOACYL-(ACYL-CARRIER-PROTEIN) REDUCTASE"/>
    <property type="match status" value="1"/>
</dbReference>
<dbReference type="PRINTS" id="PR00081">
    <property type="entry name" value="GDHRDH"/>
</dbReference>
<evidence type="ECO:0000256" key="3">
    <source>
        <dbReference type="ARBA" id="ARBA00022512"/>
    </source>
</evidence>
<dbReference type="Gene3D" id="3.40.50.720">
    <property type="entry name" value="NAD(P)-binding Rossmann-like Domain"/>
    <property type="match status" value="1"/>
</dbReference>
<name>A0A1X2LA03_9MYCO</name>
<dbReference type="PANTHER" id="PTHR42879:SF6">
    <property type="entry name" value="NADPH-DEPENDENT REDUCTASE BACG"/>
    <property type="match status" value="1"/>
</dbReference>
<dbReference type="InterPro" id="IPR050259">
    <property type="entry name" value="SDR"/>
</dbReference>
<evidence type="ECO:0000313" key="6">
    <source>
        <dbReference type="EMBL" id="OSC30812.1"/>
    </source>
</evidence>
<comment type="subcellular location">
    <subcellularLocation>
        <location evidence="1">Secreted</location>
        <location evidence="1">Cell wall</location>
    </subcellularLocation>
</comment>
<dbReference type="EMBL" id="NCXM01000005">
    <property type="protein sequence ID" value="OSC30812.1"/>
    <property type="molecule type" value="Genomic_DNA"/>
</dbReference>
<dbReference type="Pfam" id="PF13561">
    <property type="entry name" value="adh_short_C2"/>
    <property type="match status" value="1"/>
</dbReference>
<keyword evidence="3" id="KW-0964">Secreted</keyword>
<keyword evidence="3" id="KW-0134">Cell wall</keyword>
<reference evidence="6 7" key="1">
    <citation type="submission" date="2017-04" db="EMBL/GenBank/DDBJ databases">
        <title>The new phylogeny of genus Mycobacterium.</title>
        <authorList>
            <person name="Tortoli E."/>
            <person name="Trovato A."/>
            <person name="Cirillo D.M."/>
        </authorList>
    </citation>
    <scope>NUCLEOTIDE SEQUENCE [LARGE SCALE GENOMIC DNA]</scope>
    <source>
        <strain evidence="6 7">DSM 45247</strain>
    </source>
</reference>
<protein>
    <recommendedName>
        <fullName evidence="4">3-oxoacyl-[acyl-carrier-protein] reductase MabA</fullName>
    </recommendedName>
</protein>
<gene>
    <name evidence="6" type="ORF">B8W69_06930</name>
</gene>
<evidence type="ECO:0000313" key="7">
    <source>
        <dbReference type="Proteomes" id="UP000242320"/>
    </source>
</evidence>
<dbReference type="Proteomes" id="UP000242320">
    <property type="component" value="Unassembled WGS sequence"/>
</dbReference>
<evidence type="ECO:0000256" key="2">
    <source>
        <dbReference type="ARBA" id="ARBA00006484"/>
    </source>
</evidence>
<dbReference type="AlphaFoldDB" id="A0A1X2LA03"/>
<sequence length="257" mass="26035">MDLGLTQRTALVCASTSGLGLATARALCEDGARVVVTSRSGERAEEVATTLPNAIGIGCDLVAADGAARLFGESTKRVGKIDILVLNGPGPAPGRAEDVDVAGVDSAVATLVKPQVQLVRSVLPAMQAQRWGRILSISSTSVVAPISSLALSNLGRAALAGYLKTLASEVAPHGITVNSLLPGRIATPRARQINEAAAARSGVPVADVEQSSVGEIPAGRYGEPDEFGAVAAFLCSGRASYVTGVALRCDGGLVPTL</sequence>